<name>A0A1V3FT47_9BACL</name>
<dbReference type="GO" id="GO:0009116">
    <property type="term" value="P:nucleoside metabolic process"/>
    <property type="evidence" value="ECO:0007669"/>
    <property type="project" value="InterPro"/>
</dbReference>
<evidence type="ECO:0000256" key="4">
    <source>
        <dbReference type="ARBA" id="ARBA00011233"/>
    </source>
</evidence>
<comment type="subunit">
    <text evidence="4">Homotrimer.</text>
</comment>
<dbReference type="InterPro" id="IPR011268">
    <property type="entry name" value="Purine_phosphorylase"/>
</dbReference>
<dbReference type="PIRSF" id="PIRSF000477">
    <property type="entry name" value="PurNPase"/>
    <property type="match status" value="1"/>
</dbReference>
<feature type="binding site" evidence="10">
    <location>
        <position position="211"/>
    </location>
    <ligand>
        <name>phosphate</name>
        <dbReference type="ChEBI" id="CHEBI:43474"/>
    </ligand>
</feature>
<dbReference type="PANTHER" id="PTHR11904:SF9">
    <property type="entry name" value="PURINE NUCLEOSIDE PHOSPHORYLASE-RELATED"/>
    <property type="match status" value="1"/>
</dbReference>
<dbReference type="Proteomes" id="UP000188458">
    <property type="component" value="Unassembled WGS sequence"/>
</dbReference>
<evidence type="ECO:0000256" key="6">
    <source>
        <dbReference type="ARBA" id="ARBA00022676"/>
    </source>
</evidence>
<dbReference type="NCBIfam" id="NF006054">
    <property type="entry name" value="PRK08202.1"/>
    <property type="match status" value="1"/>
</dbReference>
<dbReference type="InterPro" id="IPR018099">
    <property type="entry name" value="Purine_phosphorylase-2_CS"/>
</dbReference>
<dbReference type="NCBIfam" id="TIGR01697">
    <property type="entry name" value="PNPH-PUNA-XAPA"/>
    <property type="match status" value="1"/>
</dbReference>
<comment type="catalytic activity">
    <reaction evidence="8">
        <text>a purine 2'-deoxy-D-ribonucleoside + phosphate = a purine nucleobase + 2-deoxy-alpha-D-ribose 1-phosphate</text>
        <dbReference type="Rhea" id="RHEA:36431"/>
        <dbReference type="ChEBI" id="CHEBI:26386"/>
        <dbReference type="ChEBI" id="CHEBI:43474"/>
        <dbReference type="ChEBI" id="CHEBI:57259"/>
        <dbReference type="ChEBI" id="CHEBI:142361"/>
        <dbReference type="EC" id="2.4.2.1"/>
    </reaction>
</comment>
<feature type="binding site" evidence="10">
    <location>
        <position position="192"/>
    </location>
    <ligand>
        <name>a purine D-ribonucleoside</name>
        <dbReference type="ChEBI" id="CHEBI:142355"/>
    </ligand>
</feature>
<evidence type="ECO:0000259" key="11">
    <source>
        <dbReference type="Pfam" id="PF01048"/>
    </source>
</evidence>
<accession>A0A1V3FT47</accession>
<dbReference type="PROSITE" id="PS01240">
    <property type="entry name" value="PNP_MTAP_2"/>
    <property type="match status" value="1"/>
</dbReference>
<evidence type="ECO:0000256" key="7">
    <source>
        <dbReference type="ARBA" id="ARBA00022679"/>
    </source>
</evidence>
<gene>
    <name evidence="12" type="ORF">BO219_05300</name>
</gene>
<dbReference type="InterPro" id="IPR035994">
    <property type="entry name" value="Nucleoside_phosphorylase_sf"/>
</dbReference>
<comment type="similarity">
    <text evidence="3 9">Belongs to the PNP/MTAP phosphorylase family.</text>
</comment>
<dbReference type="RefSeq" id="WP_077428675.1">
    <property type="nucleotide sequence ID" value="NZ_MQAD01000005.1"/>
</dbReference>
<dbReference type="Pfam" id="PF01048">
    <property type="entry name" value="PNP_UDP_1"/>
    <property type="match status" value="1"/>
</dbReference>
<sequence>MNRAAIEQAAQFLKEKFPTSPQIGLILGSGLGVLADEIEQAIKIPYSDIPNFPVSTVEGHAGQLVYGQLEGATVVVMQGRFHYYEGYSFDKVTFPVRVMKALGVEQLVVTNAAGGVNESFEPGDLMIISDHINNMGGNPLIGPNDSALGVRFPDMSEAYSKRLRQLAKDVANDIGLRVREGVYVANTGPAYETPAEIRMIRVMGGDAVGMSTVPEVIVARHAGMEVLGISCISNMAAGILDQPLTHDEVIETTEKVKADFLRFVKAIVRNMAKN</sequence>
<evidence type="ECO:0000313" key="12">
    <source>
        <dbReference type="EMBL" id="OOE04809.1"/>
    </source>
</evidence>
<evidence type="ECO:0000256" key="1">
    <source>
        <dbReference type="ARBA" id="ARBA00002678"/>
    </source>
</evidence>
<comment type="pathway">
    <text evidence="2 9">Purine metabolism; purine nucleoside salvage.</text>
</comment>
<dbReference type="InterPro" id="IPR011270">
    <property type="entry name" value="Pur_Nuc_Pase_Ino/Guo-sp"/>
</dbReference>
<evidence type="ECO:0000256" key="10">
    <source>
        <dbReference type="PIRSR" id="PIRSR000477-2"/>
    </source>
</evidence>
<dbReference type="UniPathway" id="UPA00606"/>
<dbReference type="PANTHER" id="PTHR11904">
    <property type="entry name" value="METHYLTHIOADENOSINE/PURINE NUCLEOSIDE PHOSPHORYLASE"/>
    <property type="match status" value="1"/>
</dbReference>
<keyword evidence="7 9" id="KW-0808">Transferase</keyword>
<dbReference type="NCBIfam" id="TIGR01700">
    <property type="entry name" value="PNPH"/>
    <property type="match status" value="1"/>
</dbReference>
<dbReference type="SUPFAM" id="SSF53167">
    <property type="entry name" value="Purine and uridine phosphorylases"/>
    <property type="match status" value="1"/>
</dbReference>
<proteinExistence type="inferred from homology"/>
<evidence type="ECO:0000256" key="2">
    <source>
        <dbReference type="ARBA" id="ARBA00005058"/>
    </source>
</evidence>
<keyword evidence="5" id="KW-0597">Phosphoprotein</keyword>
<dbReference type="FunFam" id="3.40.50.1580:FF:000010">
    <property type="entry name" value="Purine nucleoside phosphorylase"/>
    <property type="match status" value="1"/>
</dbReference>
<dbReference type="GO" id="GO:0005737">
    <property type="term" value="C:cytoplasm"/>
    <property type="evidence" value="ECO:0007669"/>
    <property type="project" value="TreeGrafter"/>
</dbReference>
<evidence type="ECO:0000256" key="9">
    <source>
        <dbReference type="PIRNR" id="PIRNR000477"/>
    </source>
</evidence>
<organism evidence="12 13">
    <name type="scientific">Anoxybacillus kestanbolensis</name>
    <dbReference type="NCBI Taxonomy" id="227476"/>
    <lineage>
        <taxon>Bacteria</taxon>
        <taxon>Bacillati</taxon>
        <taxon>Bacillota</taxon>
        <taxon>Bacilli</taxon>
        <taxon>Bacillales</taxon>
        <taxon>Anoxybacillaceae</taxon>
        <taxon>Anoxybacillus</taxon>
    </lineage>
</organism>
<evidence type="ECO:0000256" key="3">
    <source>
        <dbReference type="ARBA" id="ARBA00006751"/>
    </source>
</evidence>
<feature type="binding site" evidence="10">
    <location>
        <position position="234"/>
    </location>
    <ligand>
        <name>a purine D-ribonucleoside</name>
        <dbReference type="ChEBI" id="CHEBI:142355"/>
    </ligand>
</feature>
<dbReference type="GO" id="GO:0004731">
    <property type="term" value="F:purine-nucleoside phosphorylase activity"/>
    <property type="evidence" value="ECO:0007669"/>
    <property type="project" value="UniProtKB-EC"/>
</dbReference>
<comment type="caution">
    <text evidence="12">The sequence shown here is derived from an EMBL/GenBank/DDBJ whole genome shotgun (WGS) entry which is preliminary data.</text>
</comment>
<dbReference type="AlphaFoldDB" id="A0A1V3FT47"/>
<dbReference type="EMBL" id="MQAD01000005">
    <property type="protein sequence ID" value="OOE04809.1"/>
    <property type="molecule type" value="Genomic_DNA"/>
</dbReference>
<dbReference type="EC" id="2.4.2.1" evidence="9"/>
<dbReference type="CDD" id="cd09009">
    <property type="entry name" value="PNP-EcPNPII_like"/>
    <property type="match status" value="1"/>
</dbReference>
<evidence type="ECO:0000256" key="5">
    <source>
        <dbReference type="ARBA" id="ARBA00022553"/>
    </source>
</evidence>
<protein>
    <recommendedName>
        <fullName evidence="9">Purine nucleoside phosphorylase</fullName>
        <ecNumber evidence="9">2.4.2.1</ecNumber>
    </recommendedName>
    <alternativeName>
        <fullName evidence="9">Inosine-guanosine phosphorylase</fullName>
    </alternativeName>
</protein>
<feature type="binding site" evidence="10">
    <location>
        <begin position="80"/>
        <end position="82"/>
    </location>
    <ligand>
        <name>phosphate</name>
        <dbReference type="ChEBI" id="CHEBI:43474"/>
    </ligand>
</feature>
<feature type="domain" description="Nucleoside phosphorylase" evidence="11">
    <location>
        <begin position="23"/>
        <end position="269"/>
    </location>
</feature>
<keyword evidence="13" id="KW-1185">Reference proteome</keyword>
<keyword evidence="6 9" id="KW-0328">Glycosyltransferase</keyword>
<feature type="binding site" evidence="10">
    <location>
        <position position="60"/>
    </location>
    <ligand>
        <name>phosphate</name>
        <dbReference type="ChEBI" id="CHEBI:43474"/>
    </ligand>
</feature>
<feature type="binding site" evidence="10">
    <location>
        <position position="112"/>
    </location>
    <ligand>
        <name>phosphate</name>
        <dbReference type="ChEBI" id="CHEBI:43474"/>
    </ligand>
</feature>
<dbReference type="InterPro" id="IPR000845">
    <property type="entry name" value="Nucleoside_phosphorylase_d"/>
</dbReference>
<feature type="binding site" evidence="10">
    <location>
        <position position="29"/>
    </location>
    <ligand>
        <name>phosphate</name>
        <dbReference type="ChEBI" id="CHEBI:43474"/>
    </ligand>
</feature>
<reference evidence="13" key="1">
    <citation type="submission" date="2016-11" db="EMBL/GenBank/DDBJ databases">
        <title>Draft genome sequence of Anoxybacillus sp. strain 103 isolated from the Qarvajar hot spring in Nagorno-Karabach.</title>
        <authorList>
            <person name="Hovhannisyan P."/>
            <person name="Panosyan H."/>
            <person name="Birkeland N.-K."/>
        </authorList>
    </citation>
    <scope>NUCLEOTIDE SEQUENCE [LARGE SCALE GENOMIC DNA]</scope>
    <source>
        <strain evidence="13">103</strain>
    </source>
</reference>
<evidence type="ECO:0000256" key="8">
    <source>
        <dbReference type="ARBA" id="ARBA00048556"/>
    </source>
</evidence>
<evidence type="ECO:0000313" key="13">
    <source>
        <dbReference type="Proteomes" id="UP000188458"/>
    </source>
</evidence>
<comment type="function">
    <text evidence="1">The purine nucleoside phosphorylases catalyze the phosphorolytic breakdown of the N-glycosidic bond in the beta-(deoxy)ribonucleoside molecules, with the formation of the corresponding free purine bases and pentose-1-phosphate. Cleaves guanosine, inosine, 2'-deoxyguanosine and 2'-deoxyinosine.</text>
</comment>
<dbReference type="Gene3D" id="3.40.50.1580">
    <property type="entry name" value="Nucleoside phosphorylase domain"/>
    <property type="match status" value="1"/>
</dbReference>